<keyword evidence="2" id="KW-0479">Metal-binding</keyword>
<proteinExistence type="predicted"/>
<dbReference type="InterPro" id="IPR024079">
    <property type="entry name" value="MetalloPept_cat_dom_sf"/>
</dbReference>
<keyword evidence="1" id="KW-0645">Protease</keyword>
<evidence type="ECO:0000259" key="6">
    <source>
        <dbReference type="SMART" id="SM00235"/>
    </source>
</evidence>
<accession>A0ABU1ABS3</accession>
<reference evidence="7 8" key="1">
    <citation type="journal article" date="2023" name="Int. J. Syst. Evol. Microbiol.">
        <title>Lactiplantibacillus brownii sp. nov., a novel psychrotolerant species isolated from sauerkraut.</title>
        <authorList>
            <person name="Heng Y.C."/>
            <person name="Silvaraju S."/>
            <person name="Lee J.K.Y."/>
            <person name="Kittelmann S."/>
        </authorList>
    </citation>
    <scope>NUCLEOTIDE SEQUENCE [LARGE SCALE GENOMIC DNA]</scope>
    <source>
        <strain evidence="7 8">WILCCON 0030</strain>
    </source>
</reference>
<keyword evidence="7" id="KW-0482">Metalloprotease</keyword>
<dbReference type="InterPro" id="IPR006026">
    <property type="entry name" value="Peptidase_Metallo"/>
</dbReference>
<dbReference type="Proteomes" id="UP001227831">
    <property type="component" value="Unassembled WGS sequence"/>
</dbReference>
<keyword evidence="3 7" id="KW-0378">Hydrolase</keyword>
<evidence type="ECO:0000313" key="8">
    <source>
        <dbReference type="Proteomes" id="UP001227831"/>
    </source>
</evidence>
<comment type="caution">
    <text evidence="7">The sequence shown here is derived from an EMBL/GenBank/DDBJ whole genome shotgun (WGS) entry which is preliminary data.</text>
</comment>
<keyword evidence="4" id="KW-0862">Zinc</keyword>
<evidence type="ECO:0000256" key="5">
    <source>
        <dbReference type="SAM" id="MobiDB-lite"/>
    </source>
</evidence>
<evidence type="ECO:0000256" key="3">
    <source>
        <dbReference type="ARBA" id="ARBA00022801"/>
    </source>
</evidence>
<evidence type="ECO:0000256" key="2">
    <source>
        <dbReference type="ARBA" id="ARBA00022723"/>
    </source>
</evidence>
<protein>
    <submittedName>
        <fullName evidence="7">Matrixin family metalloprotease</fullName>
        <ecNumber evidence="7">3.4.24.-</ecNumber>
    </submittedName>
</protein>
<evidence type="ECO:0000256" key="1">
    <source>
        <dbReference type="ARBA" id="ARBA00022670"/>
    </source>
</evidence>
<dbReference type="SUPFAM" id="SSF55486">
    <property type="entry name" value="Metalloproteases ('zincins'), catalytic domain"/>
    <property type="match status" value="1"/>
</dbReference>
<sequence length="262" mass="27812">MKFVKRSFWSLVAIIAVIWGVQNRTTLVPVVWATASNVQAKVSAALSGRLGSQLISSDAESSSQSQTTTHSSQTASSASAASSTTASSASDDTASSATTADATPVESIVQNVKLSKTYYYYFDKELSAAGRQVFKDAIAEYNQTGIVHLVAGSAPKDSNSIAFTVYHKKMPQGETSIELGEGGPKIYQQVSWQGTRNHNQATASLNGDYGMAYSDAVAVHELGHALGLDHSTDLKSVMYPVSQGRTQLTANDLAALRSIYQS</sequence>
<dbReference type="EMBL" id="JAVCWF010000001">
    <property type="protein sequence ID" value="MDQ7938311.1"/>
    <property type="molecule type" value="Genomic_DNA"/>
</dbReference>
<dbReference type="GO" id="GO:0008237">
    <property type="term" value="F:metallopeptidase activity"/>
    <property type="evidence" value="ECO:0007669"/>
    <property type="project" value="UniProtKB-KW"/>
</dbReference>
<evidence type="ECO:0000256" key="4">
    <source>
        <dbReference type="ARBA" id="ARBA00022833"/>
    </source>
</evidence>
<dbReference type="Pfam" id="PF00413">
    <property type="entry name" value="Peptidase_M10"/>
    <property type="match status" value="1"/>
</dbReference>
<organism evidence="7 8">
    <name type="scientific">Lactiplantibacillus brownii</name>
    <dbReference type="NCBI Taxonomy" id="3069269"/>
    <lineage>
        <taxon>Bacteria</taxon>
        <taxon>Bacillati</taxon>
        <taxon>Bacillota</taxon>
        <taxon>Bacilli</taxon>
        <taxon>Lactobacillales</taxon>
        <taxon>Lactobacillaceae</taxon>
        <taxon>Lactiplantibacillus</taxon>
    </lineage>
</organism>
<gene>
    <name evidence="7" type="ORF">RA086_11895</name>
</gene>
<dbReference type="InterPro" id="IPR001818">
    <property type="entry name" value="Pept_M10_metallopeptidase"/>
</dbReference>
<dbReference type="EC" id="3.4.24.-" evidence="7"/>
<dbReference type="SMART" id="SM00235">
    <property type="entry name" value="ZnMc"/>
    <property type="match status" value="1"/>
</dbReference>
<keyword evidence="8" id="KW-1185">Reference proteome</keyword>
<dbReference type="RefSeq" id="WP_308704002.1">
    <property type="nucleotide sequence ID" value="NZ_AP027463.1"/>
</dbReference>
<dbReference type="Gene3D" id="3.40.390.10">
    <property type="entry name" value="Collagenase (Catalytic Domain)"/>
    <property type="match status" value="1"/>
</dbReference>
<feature type="region of interest" description="Disordered" evidence="5">
    <location>
        <begin position="57"/>
        <end position="101"/>
    </location>
</feature>
<name>A0ABU1ABS3_9LACO</name>
<feature type="domain" description="Peptidase metallopeptidase" evidence="6">
    <location>
        <begin position="110"/>
        <end position="262"/>
    </location>
</feature>
<evidence type="ECO:0000313" key="7">
    <source>
        <dbReference type="EMBL" id="MDQ7938311.1"/>
    </source>
</evidence>